<dbReference type="PROSITE" id="PS00409">
    <property type="entry name" value="PROKAR_NTER_METHYL"/>
    <property type="match status" value="1"/>
</dbReference>
<dbReference type="Pfam" id="PF07963">
    <property type="entry name" value="N_methyl"/>
    <property type="match status" value="1"/>
</dbReference>
<dbReference type="EMBL" id="CP063657">
    <property type="protein sequence ID" value="QOW23238.1"/>
    <property type="molecule type" value="Genomic_DNA"/>
</dbReference>
<sequence>MRGGPARARGRGFTLVEVMLATVLLAAGLALAFATLAAANQTATRGEALAERSERMRAVEGFLRRRISAARPVAFHTGQANERPQRFLGEAERMRFVADLPDYLGRGGPYSHDFQVERSEGFYRIVLALDIVSAGETVEDPRGRAPDILVDGLRSARFRYRGINPETGELDAWTDRWAAVDRLPVLVEASLTDADGSHWPTLVVAIPQALGVGSGHAGSGW</sequence>
<evidence type="ECO:0000313" key="1">
    <source>
        <dbReference type="EMBL" id="QOW23238.1"/>
    </source>
</evidence>
<accession>A0A7S6ZVJ0</accession>
<keyword evidence="2" id="KW-1185">Reference proteome</keyword>
<reference evidence="1 2" key="1">
    <citation type="submission" date="2020-10" db="EMBL/GenBank/DDBJ databases">
        <title>complete genome sequencing of Lysobacter sp. H23M41.</title>
        <authorList>
            <person name="Bae J.-W."/>
            <person name="Lee S.-Y."/>
        </authorList>
    </citation>
    <scope>NUCLEOTIDE SEQUENCE [LARGE SCALE GENOMIC DNA]</scope>
    <source>
        <strain evidence="1 2">H23M41</strain>
    </source>
</reference>
<organism evidence="1 2">
    <name type="scientific">Novilysobacter avium</name>
    <dbReference type="NCBI Taxonomy" id="2781023"/>
    <lineage>
        <taxon>Bacteria</taxon>
        <taxon>Pseudomonadati</taxon>
        <taxon>Pseudomonadota</taxon>
        <taxon>Gammaproteobacteria</taxon>
        <taxon>Lysobacterales</taxon>
        <taxon>Lysobacteraceae</taxon>
        <taxon>Novilysobacter</taxon>
    </lineage>
</organism>
<name>A0A7S6ZVJ0_9GAMM</name>
<proteinExistence type="predicted"/>
<gene>
    <name evidence="1" type="ORF">INQ42_02275</name>
</gene>
<dbReference type="InterPro" id="IPR012902">
    <property type="entry name" value="N_methyl_site"/>
</dbReference>
<dbReference type="Proteomes" id="UP000593932">
    <property type="component" value="Chromosome"/>
</dbReference>
<dbReference type="NCBIfam" id="TIGR02532">
    <property type="entry name" value="IV_pilin_GFxxxE"/>
    <property type="match status" value="1"/>
</dbReference>
<protein>
    <submittedName>
        <fullName evidence="1">Prepilin-type N-terminal cleavage/methylation domain-containing protein</fullName>
    </submittedName>
</protein>
<evidence type="ECO:0000313" key="2">
    <source>
        <dbReference type="Proteomes" id="UP000593932"/>
    </source>
</evidence>